<dbReference type="InterPro" id="IPR043129">
    <property type="entry name" value="ATPase_NBD"/>
</dbReference>
<reference evidence="3 4" key="1">
    <citation type="submission" date="2020-08" db="EMBL/GenBank/DDBJ databases">
        <title>A Genomic Blueprint of the Chicken Gut Microbiome.</title>
        <authorList>
            <person name="Gilroy R."/>
            <person name="Ravi A."/>
            <person name="Getino M."/>
            <person name="Pursley I."/>
            <person name="Horton D.L."/>
            <person name="Alikhan N.-F."/>
            <person name="Baker D."/>
            <person name="Gharbi K."/>
            <person name="Hall N."/>
            <person name="Watson M."/>
            <person name="Adriaenssens E.M."/>
            <person name="Foster-Nyarko E."/>
            <person name="Jarju S."/>
            <person name="Secka A."/>
            <person name="Antonio M."/>
            <person name="Oren A."/>
            <person name="Chaudhuri R."/>
            <person name="La Ragione R.M."/>
            <person name="Hildebrand F."/>
            <person name="Pallen M.J."/>
        </authorList>
    </citation>
    <scope>NUCLEOTIDE SEQUENCE [LARGE SCALE GENOMIC DNA]</scope>
    <source>
        <strain evidence="3 4">Sa2CUA9</strain>
    </source>
</reference>
<dbReference type="SUPFAM" id="SSF46785">
    <property type="entry name" value="Winged helix' DNA-binding domain"/>
    <property type="match status" value="1"/>
</dbReference>
<comment type="caution">
    <text evidence="3">The sequence shown here is derived from an EMBL/GenBank/DDBJ whole genome shotgun (WGS) entry which is preliminary data.</text>
</comment>
<dbReference type="InterPro" id="IPR000600">
    <property type="entry name" value="ROK"/>
</dbReference>
<evidence type="ECO:0000313" key="4">
    <source>
        <dbReference type="Proteomes" id="UP000655570"/>
    </source>
</evidence>
<dbReference type="SUPFAM" id="SSF53067">
    <property type="entry name" value="Actin-like ATPase domain"/>
    <property type="match status" value="2"/>
</dbReference>
<accession>A0ABR8U477</accession>
<comment type="similarity">
    <text evidence="1">Belongs to the ROK (NagC/XylR) family.</text>
</comment>
<dbReference type="Gene3D" id="3.30.420.40">
    <property type="match status" value="2"/>
</dbReference>
<name>A0ABR8U477_9CELL</name>
<sequence>MNRDESSTSVRTPTRGRSTAARQHTLREYNLALVSQAIFDATTPRSRADIAGTTGLTRATVSVLVDQLIEARLVRELPPATPLRAGRPAVPLTPAERTVVGLGLEVNVDYLGGTVLDLTGQVVAQEVVPGDLHGSDPAEVLGRLGALARRLVEEVESQDMQVAGARLALPGLVDARAGRLQVAPNLGWSSFLPVPLLGLPERLPVEIANEANLAGLAQLVAPVPPGEGEPRVPLPGPDGVAPPVPSSFLYVSGEVGIGSAIVIDRELFLGNRGWSGEIGHVVVDPHGPRCLCGATGCLEQYAGKDAMLRAAGIPLDAPVERFLDALEEGTPSALDAASSAGTALGRALANFVNLIDIETVLLGGIYTDLLPHLREALTTELTTRVLASPWTELDLRPALVAGHAAMIGGARTVLRDVVAAPSAWTTSD</sequence>
<dbReference type="PANTHER" id="PTHR18964">
    <property type="entry name" value="ROK (REPRESSOR, ORF, KINASE) FAMILY"/>
    <property type="match status" value="1"/>
</dbReference>
<dbReference type="CDD" id="cd24076">
    <property type="entry name" value="ASKHA_ATPase_ROK_BsXylR-like"/>
    <property type="match status" value="1"/>
</dbReference>
<dbReference type="Gene3D" id="1.10.10.10">
    <property type="entry name" value="Winged helix-like DNA-binding domain superfamily/Winged helix DNA-binding domain"/>
    <property type="match status" value="1"/>
</dbReference>
<dbReference type="RefSeq" id="WP_191806022.1">
    <property type="nucleotide sequence ID" value="NZ_JACSQF010000030.1"/>
</dbReference>
<dbReference type="PANTHER" id="PTHR18964:SF149">
    <property type="entry name" value="BIFUNCTIONAL UDP-N-ACETYLGLUCOSAMINE 2-EPIMERASE_N-ACETYLMANNOSAMINE KINASE"/>
    <property type="match status" value="1"/>
</dbReference>
<dbReference type="Pfam" id="PF00480">
    <property type="entry name" value="ROK"/>
    <property type="match status" value="1"/>
</dbReference>
<evidence type="ECO:0000256" key="1">
    <source>
        <dbReference type="ARBA" id="ARBA00006479"/>
    </source>
</evidence>
<feature type="compositionally biased region" description="Polar residues" evidence="2">
    <location>
        <begin position="7"/>
        <end position="22"/>
    </location>
</feature>
<dbReference type="EMBL" id="JACSQF010000030">
    <property type="protein sequence ID" value="MBD7982832.1"/>
    <property type="molecule type" value="Genomic_DNA"/>
</dbReference>
<evidence type="ECO:0000256" key="2">
    <source>
        <dbReference type="SAM" id="MobiDB-lite"/>
    </source>
</evidence>
<organism evidence="3 4">
    <name type="scientific">Oerskovia merdavium</name>
    <dbReference type="NCBI Taxonomy" id="2762227"/>
    <lineage>
        <taxon>Bacteria</taxon>
        <taxon>Bacillati</taxon>
        <taxon>Actinomycetota</taxon>
        <taxon>Actinomycetes</taxon>
        <taxon>Micrococcales</taxon>
        <taxon>Cellulomonadaceae</taxon>
        <taxon>Oerskovia</taxon>
    </lineage>
</organism>
<dbReference type="InterPro" id="IPR036388">
    <property type="entry name" value="WH-like_DNA-bd_sf"/>
</dbReference>
<gene>
    <name evidence="3" type="ORF">H9641_19230</name>
</gene>
<dbReference type="Proteomes" id="UP000655570">
    <property type="component" value="Unassembled WGS sequence"/>
</dbReference>
<keyword evidence="4" id="KW-1185">Reference proteome</keyword>
<feature type="region of interest" description="Disordered" evidence="2">
    <location>
        <begin position="1"/>
        <end position="22"/>
    </location>
</feature>
<dbReference type="InterPro" id="IPR036390">
    <property type="entry name" value="WH_DNA-bd_sf"/>
</dbReference>
<protein>
    <submittedName>
        <fullName evidence="3">ROK family protein</fullName>
    </submittedName>
</protein>
<proteinExistence type="inferred from homology"/>
<evidence type="ECO:0000313" key="3">
    <source>
        <dbReference type="EMBL" id="MBD7982832.1"/>
    </source>
</evidence>